<dbReference type="Gene3D" id="3.40.470.10">
    <property type="entry name" value="Uracil-DNA glycosylase-like domain"/>
    <property type="match status" value="1"/>
</dbReference>
<evidence type="ECO:0000313" key="12">
    <source>
        <dbReference type="EMBL" id="MBS8121423.1"/>
    </source>
</evidence>
<evidence type="ECO:0000256" key="6">
    <source>
        <dbReference type="ARBA" id="ARBA00022801"/>
    </source>
</evidence>
<feature type="domain" description="Uracil-DNA glycosylase-like" evidence="11">
    <location>
        <begin position="53"/>
        <end position="213"/>
    </location>
</feature>
<dbReference type="InterPro" id="IPR036895">
    <property type="entry name" value="Uracil-DNA_glycosylase-like_sf"/>
</dbReference>
<dbReference type="InterPro" id="IPR002043">
    <property type="entry name" value="UDG_fam1"/>
</dbReference>
<reference evidence="12 13" key="1">
    <citation type="journal article" date="2021" name="Nat. Commun.">
        <title>Reductive evolution and unique predatory mode in the CPR bacterium Vampirococcus lugosii.</title>
        <authorList>
            <person name="Moreira D."/>
            <person name="Zivanovic Y."/>
            <person name="Lopez-Archilla A.I."/>
            <person name="Iniesto M."/>
            <person name="Lopez-Garcia P."/>
        </authorList>
    </citation>
    <scope>NUCLEOTIDE SEQUENCE [LARGE SCALE GENOMIC DNA]</scope>
    <source>
        <strain evidence="12">Chiprana</strain>
    </source>
</reference>
<accession>A0ABS5QJE1</accession>
<keyword evidence="12" id="KW-0326">Glycosidase</keyword>
<evidence type="ECO:0000256" key="10">
    <source>
        <dbReference type="RuleBase" id="RU003780"/>
    </source>
</evidence>
<dbReference type="NCBIfam" id="NF003592">
    <property type="entry name" value="PRK05254.1-5"/>
    <property type="match status" value="1"/>
</dbReference>
<dbReference type="PANTHER" id="PTHR11264">
    <property type="entry name" value="URACIL-DNA GLYCOSYLASE"/>
    <property type="match status" value="1"/>
</dbReference>
<dbReference type="PANTHER" id="PTHR11264:SF0">
    <property type="entry name" value="URACIL-DNA GLYCOSYLASE"/>
    <property type="match status" value="1"/>
</dbReference>
<protein>
    <recommendedName>
        <fullName evidence="4 8">Uracil-DNA glycosylase</fullName>
        <shortName evidence="8">UDG</shortName>
        <ecNumber evidence="4 8">3.2.2.27</ecNumber>
    </recommendedName>
</protein>
<evidence type="ECO:0000313" key="13">
    <source>
        <dbReference type="Proteomes" id="UP000680365"/>
    </source>
</evidence>
<evidence type="ECO:0000256" key="9">
    <source>
        <dbReference type="PROSITE-ProRule" id="PRU10072"/>
    </source>
</evidence>
<evidence type="ECO:0000256" key="3">
    <source>
        <dbReference type="ARBA" id="ARBA00008184"/>
    </source>
</evidence>
<comment type="similarity">
    <text evidence="3 8 10">Belongs to the uracil-DNA glycosylase (UDG) superfamily. UNG family.</text>
</comment>
<dbReference type="HAMAP" id="MF_00148">
    <property type="entry name" value="UDG"/>
    <property type="match status" value="1"/>
</dbReference>
<comment type="function">
    <text evidence="2 8 10">Excises uracil residues from the DNA which can arise as a result of misincorporation of dUMP residues by DNA polymerase or due to deamination of cytosine.</text>
</comment>
<keyword evidence="7 8" id="KW-0234">DNA repair</keyword>
<dbReference type="InterPro" id="IPR005122">
    <property type="entry name" value="Uracil-DNA_glycosylase-like"/>
</dbReference>
<sequence>MKKINPQIDISWKKLLMNEFEKEYFLNLKDFLLQEKSKYEIYPHSSKIFSAFNNCSFDKVKIVIIGQDPYHGVGQANGMCFSVNKGISLPPSLKNIFKEINNDLQVQMGDNGDLTNWAKQGVLLLNSILTVRKGQASSHKNKGWEKFIDEVINIISDKKNGIIFLLWGNFAQEKEKLIDKEKHYILKSAHPSPFSAHKGFFGNKHFSKANEILQKQGKEIINWKI</sequence>
<dbReference type="SMART" id="SM00986">
    <property type="entry name" value="UDG"/>
    <property type="match status" value="1"/>
</dbReference>
<evidence type="ECO:0000256" key="8">
    <source>
        <dbReference type="HAMAP-Rule" id="MF_00148"/>
    </source>
</evidence>
<keyword evidence="8" id="KW-0963">Cytoplasm</keyword>
<keyword evidence="5 8" id="KW-0227">DNA damage</keyword>
<dbReference type="SMART" id="SM00987">
    <property type="entry name" value="UreE_C"/>
    <property type="match status" value="1"/>
</dbReference>
<organism evidence="12 13">
    <name type="scientific">Candidatus Vampirococcus lugosii</name>
    <dbReference type="NCBI Taxonomy" id="2789015"/>
    <lineage>
        <taxon>Bacteria</taxon>
        <taxon>Candidatus Absconditibacteriota</taxon>
        <taxon>Vampirococcus</taxon>
    </lineage>
</organism>
<dbReference type="RefSeq" id="WP_213347928.1">
    <property type="nucleotide sequence ID" value="NZ_JAEDAM010000001.1"/>
</dbReference>
<evidence type="ECO:0000256" key="7">
    <source>
        <dbReference type="ARBA" id="ARBA00023204"/>
    </source>
</evidence>
<comment type="caution">
    <text evidence="12">The sequence shown here is derived from an EMBL/GenBank/DDBJ whole genome shotgun (WGS) entry which is preliminary data.</text>
</comment>
<evidence type="ECO:0000259" key="11">
    <source>
        <dbReference type="SMART" id="SM00986"/>
    </source>
</evidence>
<keyword evidence="6 8" id="KW-0378">Hydrolase</keyword>
<evidence type="ECO:0000256" key="5">
    <source>
        <dbReference type="ARBA" id="ARBA00022763"/>
    </source>
</evidence>
<keyword evidence="13" id="KW-1185">Reference proteome</keyword>
<dbReference type="NCBIfam" id="NF003589">
    <property type="entry name" value="PRK05254.1-2"/>
    <property type="match status" value="1"/>
</dbReference>
<evidence type="ECO:0000256" key="1">
    <source>
        <dbReference type="ARBA" id="ARBA00001400"/>
    </source>
</evidence>
<dbReference type="NCBIfam" id="NF003591">
    <property type="entry name" value="PRK05254.1-4"/>
    <property type="match status" value="1"/>
</dbReference>
<dbReference type="SUPFAM" id="SSF52141">
    <property type="entry name" value="Uracil-DNA glycosylase-like"/>
    <property type="match status" value="1"/>
</dbReference>
<dbReference type="InterPro" id="IPR018085">
    <property type="entry name" value="Ura-DNA_Glyclase_AS"/>
</dbReference>
<dbReference type="CDD" id="cd10027">
    <property type="entry name" value="UDG-F1-like"/>
    <property type="match status" value="1"/>
</dbReference>
<name>A0ABS5QJE1_9BACT</name>
<proteinExistence type="inferred from homology"/>
<dbReference type="Proteomes" id="UP000680365">
    <property type="component" value="Unassembled WGS sequence"/>
</dbReference>
<comment type="subcellular location">
    <subcellularLocation>
        <location evidence="8">Cytoplasm</location>
    </subcellularLocation>
</comment>
<dbReference type="EC" id="3.2.2.27" evidence="4 8"/>
<evidence type="ECO:0000256" key="2">
    <source>
        <dbReference type="ARBA" id="ARBA00002631"/>
    </source>
</evidence>
<dbReference type="NCBIfam" id="TIGR00628">
    <property type="entry name" value="ung"/>
    <property type="match status" value="1"/>
</dbReference>
<evidence type="ECO:0000256" key="4">
    <source>
        <dbReference type="ARBA" id="ARBA00012030"/>
    </source>
</evidence>
<dbReference type="GO" id="GO:0004844">
    <property type="term" value="F:uracil DNA N-glycosylase activity"/>
    <property type="evidence" value="ECO:0007669"/>
    <property type="project" value="UniProtKB-EC"/>
</dbReference>
<feature type="active site" description="Proton acceptor" evidence="8 9">
    <location>
        <position position="68"/>
    </location>
</feature>
<dbReference type="PROSITE" id="PS00130">
    <property type="entry name" value="U_DNA_GLYCOSYLASE"/>
    <property type="match status" value="1"/>
</dbReference>
<dbReference type="NCBIfam" id="NF003588">
    <property type="entry name" value="PRK05254.1-1"/>
    <property type="match status" value="1"/>
</dbReference>
<dbReference type="EMBL" id="JAEDAM010000001">
    <property type="protein sequence ID" value="MBS8121423.1"/>
    <property type="molecule type" value="Genomic_DNA"/>
</dbReference>
<dbReference type="Pfam" id="PF03167">
    <property type="entry name" value="UDG"/>
    <property type="match status" value="1"/>
</dbReference>
<comment type="catalytic activity">
    <reaction evidence="1 8 10">
        <text>Hydrolyzes single-stranded DNA or mismatched double-stranded DNA and polynucleotides, releasing free uracil.</text>
        <dbReference type="EC" id="3.2.2.27"/>
    </reaction>
</comment>
<gene>
    <name evidence="8" type="primary">ung</name>
    <name evidence="12" type="ORF">VAMP_2n102</name>
</gene>